<dbReference type="GO" id="GO:0003677">
    <property type="term" value="F:DNA binding"/>
    <property type="evidence" value="ECO:0007669"/>
    <property type="project" value="UniProtKB-KW"/>
</dbReference>
<evidence type="ECO:0000256" key="5">
    <source>
        <dbReference type="ARBA" id="ARBA00042627"/>
    </source>
</evidence>
<dbReference type="SUPFAM" id="SSF55781">
    <property type="entry name" value="GAF domain-like"/>
    <property type="match status" value="1"/>
</dbReference>
<evidence type="ECO:0000259" key="7">
    <source>
        <dbReference type="PROSITE" id="PS51078"/>
    </source>
</evidence>
<dbReference type="Proteomes" id="UP000013940">
    <property type="component" value="Chromosome"/>
</dbReference>
<sequence>MPANRCAGTRQGLKASTDDPAWAEVHCGAAPVPKVFCSLFPLPGNLISFAGNLHAPWLQEAAMHYHTPTDRLLQILVALGQSPEAMSAKELSLNLQQPLSSTYRHLKTLLRWGLAQDNGQGRYLPGPACLQLAKKFDREGLLVTLAKPELNRLAELSQESVALMVPSNGQAICIELVDSPQPLRCCYQKGLAQPLLLGASAKVLLAYMEPELCLSILRQQGVEEADFAAHLDSYGAIRAAGHAVSLSEIDLGIWGVSAPLLDSRDRLQGAISLMAPAFRAEQRSERLIRWTREAAQRLSARLD</sequence>
<dbReference type="HOGENOM" id="CLU_062618_4_4_6"/>
<evidence type="ECO:0000256" key="2">
    <source>
        <dbReference type="ARBA" id="ARBA00023125"/>
    </source>
</evidence>
<dbReference type="GO" id="GO:0045892">
    <property type="term" value="P:negative regulation of DNA-templated transcription"/>
    <property type="evidence" value="ECO:0007669"/>
    <property type="project" value="TreeGrafter"/>
</dbReference>
<dbReference type="PANTHER" id="PTHR30136:SF24">
    <property type="entry name" value="HTH-TYPE TRANSCRIPTIONAL REPRESSOR ALLR"/>
    <property type="match status" value="1"/>
</dbReference>
<protein>
    <recommendedName>
        <fullName evidence="4">HTH-type transcriptional repressor AllR</fullName>
    </recommendedName>
    <alternativeName>
        <fullName evidence="5">Negative regulator of allantoin and glyoxylate utilization operons</fullName>
    </alternativeName>
</protein>
<dbReference type="PANTHER" id="PTHR30136">
    <property type="entry name" value="HELIX-TURN-HELIX TRANSCRIPTIONAL REGULATOR, ICLR FAMILY"/>
    <property type="match status" value="1"/>
</dbReference>
<keyword evidence="1" id="KW-0805">Transcription regulation</keyword>
<evidence type="ECO:0000256" key="4">
    <source>
        <dbReference type="ARBA" id="ARBA00040379"/>
    </source>
</evidence>
<proteinExistence type="predicted"/>
<dbReference type="SMART" id="SM00346">
    <property type="entry name" value="HTH_ICLR"/>
    <property type="match status" value="1"/>
</dbReference>
<organism evidence="8 9">
    <name type="scientific">Pseudomonas protegens (strain DSM 19095 / LMG 27888 / CFBP 6595 / CHA0)</name>
    <dbReference type="NCBI Taxonomy" id="1124983"/>
    <lineage>
        <taxon>Bacteria</taxon>
        <taxon>Pseudomonadati</taxon>
        <taxon>Pseudomonadota</taxon>
        <taxon>Gammaproteobacteria</taxon>
        <taxon>Pseudomonadales</taxon>
        <taxon>Pseudomonadaceae</taxon>
        <taxon>Pseudomonas</taxon>
    </lineage>
</organism>
<dbReference type="eggNOG" id="COG1414">
    <property type="taxonomic scope" value="Bacteria"/>
</dbReference>
<dbReference type="InterPro" id="IPR050707">
    <property type="entry name" value="HTH_MetabolicPath_Reg"/>
</dbReference>
<dbReference type="InterPro" id="IPR036390">
    <property type="entry name" value="WH_DNA-bd_sf"/>
</dbReference>
<evidence type="ECO:0000259" key="6">
    <source>
        <dbReference type="PROSITE" id="PS51077"/>
    </source>
</evidence>
<evidence type="ECO:0000313" key="8">
    <source>
        <dbReference type="EMBL" id="AGL82153.1"/>
    </source>
</evidence>
<gene>
    <name evidence="8" type="ORF">PFLCHA0_c03530</name>
</gene>
<dbReference type="PROSITE" id="PS51078">
    <property type="entry name" value="ICLR_ED"/>
    <property type="match status" value="1"/>
</dbReference>
<dbReference type="EMBL" id="CP003190">
    <property type="protein sequence ID" value="AGL82153.1"/>
    <property type="molecule type" value="Genomic_DNA"/>
</dbReference>
<keyword evidence="3" id="KW-0804">Transcription</keyword>
<dbReference type="Pfam" id="PF09339">
    <property type="entry name" value="HTH_IclR"/>
    <property type="match status" value="1"/>
</dbReference>
<dbReference type="InterPro" id="IPR029016">
    <property type="entry name" value="GAF-like_dom_sf"/>
</dbReference>
<dbReference type="KEGG" id="pprc:PFLCHA0_c03530"/>
<dbReference type="GO" id="GO:0003700">
    <property type="term" value="F:DNA-binding transcription factor activity"/>
    <property type="evidence" value="ECO:0007669"/>
    <property type="project" value="TreeGrafter"/>
</dbReference>
<evidence type="ECO:0000256" key="3">
    <source>
        <dbReference type="ARBA" id="ARBA00023163"/>
    </source>
</evidence>
<dbReference type="Gene3D" id="3.30.450.40">
    <property type="match status" value="1"/>
</dbReference>
<dbReference type="InterPro" id="IPR036388">
    <property type="entry name" value="WH-like_DNA-bd_sf"/>
</dbReference>
<dbReference type="Pfam" id="PF01614">
    <property type="entry name" value="IclR_C"/>
    <property type="match status" value="1"/>
</dbReference>
<feature type="domain" description="IclR-ED" evidence="7">
    <location>
        <begin position="128"/>
        <end position="303"/>
    </location>
</feature>
<dbReference type="InterPro" id="IPR014757">
    <property type="entry name" value="Tscrpt_reg_IclR_C"/>
</dbReference>
<dbReference type="SUPFAM" id="SSF46785">
    <property type="entry name" value="Winged helix' DNA-binding domain"/>
    <property type="match status" value="1"/>
</dbReference>
<reference evidence="9" key="1">
    <citation type="journal article" date="2014" name="Genome Announc.">
        <title>Full-genome sequence of the plant growth-promoting bacterium Pseudomonas protegens CHA0.</title>
        <authorList>
            <person name="Jousset A."/>
            <person name="Schuldes J."/>
            <person name="Keel C."/>
            <person name="Maurhofer M."/>
            <person name="Daniel R."/>
            <person name="Scheu S."/>
            <person name="Thuermer A."/>
        </authorList>
    </citation>
    <scope>NUCLEOTIDE SEQUENCE [LARGE SCALE GENOMIC DNA]</scope>
    <source>
        <strain evidence="9">DSM 19095 / LMG 27888 / CFBP 6595 / CHA0</strain>
    </source>
</reference>
<keyword evidence="2" id="KW-0238">DNA-binding</keyword>
<evidence type="ECO:0000313" key="9">
    <source>
        <dbReference type="Proteomes" id="UP000013940"/>
    </source>
</evidence>
<dbReference type="Gene3D" id="1.10.10.10">
    <property type="entry name" value="Winged helix-like DNA-binding domain superfamily/Winged helix DNA-binding domain"/>
    <property type="match status" value="1"/>
</dbReference>
<accession>A0A2C9EES7</accession>
<dbReference type="InterPro" id="IPR005471">
    <property type="entry name" value="Tscrpt_reg_IclR_N"/>
</dbReference>
<name>A0A2C9EES7_PSEPH</name>
<dbReference type="AlphaFoldDB" id="A0A2C9EES7"/>
<evidence type="ECO:0000256" key="1">
    <source>
        <dbReference type="ARBA" id="ARBA00023015"/>
    </source>
</evidence>
<feature type="domain" description="HTH iclR-type" evidence="6">
    <location>
        <begin position="66"/>
        <end position="127"/>
    </location>
</feature>
<dbReference type="PROSITE" id="PS51077">
    <property type="entry name" value="HTH_ICLR"/>
    <property type="match status" value="1"/>
</dbReference>